<proteinExistence type="predicted"/>
<gene>
    <name evidence="8" type="primary">LOC104608880</name>
</gene>
<evidence type="ECO:0000313" key="7">
    <source>
        <dbReference type="Proteomes" id="UP000189703"/>
    </source>
</evidence>
<dbReference type="KEGG" id="nnu:104608880"/>
<feature type="region of interest" description="Disordered" evidence="6">
    <location>
        <begin position="345"/>
        <end position="417"/>
    </location>
</feature>
<feature type="region of interest" description="Disordered" evidence="6">
    <location>
        <begin position="55"/>
        <end position="92"/>
    </location>
</feature>
<dbReference type="InterPro" id="IPR011011">
    <property type="entry name" value="Znf_FYVE_PHD"/>
</dbReference>
<sequence length="1956" mass="217061">MEFVGRTLKKQFRGVQDLAGVVESYDESSGVFKISYEGGGSEEIEFDEVASILEGKGEPGSADLNERESHGRKPKKRRLEEPEQEIRSDSGKSTDCVMTNLCFEKGYEETQVKDGLTDGVYSETLEMECELGRNLRGNASVNRYLRENGCSDGFNLNRNVPVDENLKKNADSDGDLDGNDCVGSAEESPEKRYGVLLNYSIHEEEAGVKKDHSGEDFIESAPFKMHEETQIKEFGSDGDFKITCTVGVAEETQIKDGISNGSLKEDTSVSNTYTQEENSSGFSKGKLGNACIRMVEESQEDERDLCGDLQGNALPEVGRATCIKDGSCGELQLKEVNYEDDFAVKGNGIEMGTPDKDENSCKKRRRLSDNLKSTKEKVLRRSARRTSSQISSLGHTSSTEKSSAADNVSTSPAVNSLSEEKSIGSGCVGFEGQESSPSKLALPPSSKTLDLDGIPIFDLFSVYACLRSFSTLLFLSPFSVEAFVVALKCKSANSLIDFVHFSILRTLKMHLEFFSDEGSQSASACPRTLNWQLLDPITWPVFLVEYLLVRGSGLKSGFDLSQLKLLDGDYYKQSVTVKVEILRCLCDDVIEVEAVRLELNRRMRALDMDIDKIGNLEIYKKKKDPMDDSAGSCLTEEIVDETIDWNSDECCLCKMDGSLICCDGCPAAYHSRCVGISKDLLPEGDWYCPECEIDKNNMQMKSTKSVRGAELLGIDPYGRLYFGSSGYLLVSDSCDSESSYYCYHKDDLNAVLEVLKSSDTVYGQIISTISSYWGISSDSTGAGNLESHAHTVSQDIDLGGQISIVHLSSSMVPLSVMGEAKNEAINEGRPNEGSVISEGLAHQSSKISDSISRLNSATVNQFMEMASPLASSEGSADISQVNAGKQTSQKNGADCSNKLIQSADSEIPVKLQSAIGEDLPNPADLGVKQEEGFIGEQLSKPADLNDKQEKGLAPAVPIHTSPVNNTKRVVPSPMQFESGSYVNCYIFAQTAASVAEELLHKSSERINEDPNSSVDEIVSAQLKVISKKSTKLCWSNIQNLYKDLQKENCGWCFSCKNPTDSGNCLFNMFNKKHPPEGPKSGAVGLHSKKNRKNHLFDVIHHILSIEHRLSGLLSGPWQNPLYSMQWRKSVLKASDIASVKRLLLILESSLRRIALSEEWLKQVDSVFTMGSASHVLTTSVNLPSKHGIGRKRGRFSDADSSFSSNTAGSGIFWWRGGRLSRQVYHWMFLPHTLAYKAGRQAGCIKIPGILYPDGSELAKRSKYIAWRAALEMCISVPQLAFQVRELDSNIRWDDLENNMLLFKMSKELWKLMRPFKKVTIRRKCMEGAQVKYLLDFGKRKTIPDAVLKHGVMLEVSSSERKKYWLDESHVPLNILKAFEEKKLSRTSNKQNSAKLQDAVVTVLKNHSRRIGLSYLMSKGEKSENYQCGHCNKDVLVSEAVDCQHCKGFFHKRHVKKSKGTTFSESIYTCHKCINQDIKHMKGKTRRGKTKSKKSKKASADGQLGRLQSSKEVLTEGRSVRLRANKKISMERRPVQSQTSKKTPMHGRLIQTQVSKEPPMEGRVLRSRFNKKVSTEVQPLRSQNGRKASKNGKLVGALNSKKSSAEGKPKCLTKKVKYLSLQSKQIGRHKKGKKSQTKKRMSNKSKKETCWPKRKRTKIYHTYWLNGLHLSRKANDDRMLPFRERKLILPSKSSSDTLVQPKCCLCFEAGHTPSLAYVGCENCEDWFHADAFGLTAKTIDGLLGFRCHKCRKRNPPNCPHRQNMAIDGVNSGKGCAQDVSDIDILPREEAEKEKASCEEFPGSSFMHEPVLKKQKIDLSPDSKENFTLACMNKSEKGSESVNNEWKGDKIPDSVNGEQKSEVIPDPNETVMLDCETEPEGHATVHSIVDLMHQSCKSEEDVIERQAVPLGCKEMEDGSVETTTSPEAVVSSTLGDSTMLHSITTLSSIELLDTGDNM</sequence>
<dbReference type="SUPFAM" id="SSF57903">
    <property type="entry name" value="FYVE/PHD zinc finger"/>
    <property type="match status" value="2"/>
</dbReference>
<feature type="compositionally biased region" description="Polar residues" evidence="6">
    <location>
        <begin position="385"/>
        <end position="417"/>
    </location>
</feature>
<evidence type="ECO:0000256" key="2">
    <source>
        <dbReference type="ARBA" id="ARBA00022723"/>
    </source>
</evidence>
<keyword evidence="4" id="KW-0862">Zinc</keyword>
<dbReference type="RefSeq" id="XP_010273302.1">
    <property type="nucleotide sequence ID" value="XM_010275000.2"/>
</dbReference>
<comment type="subcellular location">
    <subcellularLocation>
        <location evidence="1">Nucleus</location>
    </subcellularLocation>
</comment>
<dbReference type="STRING" id="4432.A0A1U8AYN7"/>
<dbReference type="GeneID" id="104608880"/>
<dbReference type="InterPro" id="IPR018501">
    <property type="entry name" value="DDT_dom"/>
</dbReference>
<evidence type="ECO:0000256" key="5">
    <source>
        <dbReference type="ARBA" id="ARBA00023242"/>
    </source>
</evidence>
<dbReference type="PANTHER" id="PTHR46508">
    <property type="entry name" value="PHD FINGER FAMILY PROTEIN"/>
    <property type="match status" value="1"/>
</dbReference>
<dbReference type="Pfam" id="PF00628">
    <property type="entry name" value="PHD"/>
    <property type="match status" value="1"/>
</dbReference>
<evidence type="ECO:0000256" key="1">
    <source>
        <dbReference type="ARBA" id="ARBA00004123"/>
    </source>
</evidence>
<dbReference type="GO" id="GO:0008270">
    <property type="term" value="F:zinc ion binding"/>
    <property type="evidence" value="ECO:0007669"/>
    <property type="project" value="UniProtKB-KW"/>
</dbReference>
<feature type="region of interest" description="Disordered" evidence="6">
    <location>
        <begin position="1623"/>
        <end position="1649"/>
    </location>
</feature>
<dbReference type="InterPro" id="IPR047365">
    <property type="entry name" value="Tudor_AtPTM-like"/>
</dbReference>
<accession>A0A1U8AYN7</accession>
<dbReference type="Pfam" id="PF24294">
    <property type="entry name" value="Chromo_PTM"/>
    <property type="match status" value="1"/>
</dbReference>
<dbReference type="InterPro" id="IPR028942">
    <property type="entry name" value="WHIM1_dom"/>
</dbReference>
<dbReference type="Proteomes" id="UP000189703">
    <property type="component" value="Unplaced"/>
</dbReference>
<dbReference type="PANTHER" id="PTHR46508:SF5">
    <property type="entry name" value="PHD-FINGER AND DNA BINDING DOMAIN-CONTAINING PROTEIN"/>
    <property type="match status" value="1"/>
</dbReference>
<feature type="compositionally biased region" description="Basic and acidic residues" evidence="6">
    <location>
        <begin position="353"/>
        <end position="379"/>
    </location>
</feature>
<dbReference type="InterPro" id="IPR013083">
    <property type="entry name" value="Znf_RING/FYVE/PHD"/>
</dbReference>
<evidence type="ECO:0000256" key="3">
    <source>
        <dbReference type="ARBA" id="ARBA00022771"/>
    </source>
</evidence>
<organism evidence="7 8">
    <name type="scientific">Nelumbo nucifera</name>
    <name type="common">Sacred lotus</name>
    <dbReference type="NCBI Taxonomy" id="4432"/>
    <lineage>
        <taxon>Eukaryota</taxon>
        <taxon>Viridiplantae</taxon>
        <taxon>Streptophyta</taxon>
        <taxon>Embryophyta</taxon>
        <taxon>Tracheophyta</taxon>
        <taxon>Spermatophyta</taxon>
        <taxon>Magnoliopsida</taxon>
        <taxon>Proteales</taxon>
        <taxon>Nelumbonaceae</taxon>
        <taxon>Nelumbo</taxon>
    </lineage>
</organism>
<dbReference type="InterPro" id="IPR019786">
    <property type="entry name" value="Zinc_finger_PHD-type_CS"/>
</dbReference>
<keyword evidence="2" id="KW-0479">Metal-binding</keyword>
<dbReference type="OrthoDB" id="784962at2759"/>
<feature type="region of interest" description="Disordered" evidence="6">
    <location>
        <begin position="1836"/>
        <end position="1860"/>
    </location>
</feature>
<dbReference type="Pfam" id="PF21743">
    <property type="entry name" value="PTM_DIR17_Tudor"/>
    <property type="match status" value="1"/>
</dbReference>
<dbReference type="OMA" id="GGECKEV"/>
<dbReference type="InterPro" id="IPR019787">
    <property type="entry name" value="Znf_PHD-finger"/>
</dbReference>
<feature type="compositionally biased region" description="Basic and acidic residues" evidence="6">
    <location>
        <begin position="78"/>
        <end position="92"/>
    </location>
</feature>
<dbReference type="FunCoup" id="A0A1U8AYN7">
    <property type="interactions" value="2435"/>
</dbReference>
<dbReference type="CDD" id="cd15532">
    <property type="entry name" value="PHD2_CHD_II"/>
    <property type="match status" value="1"/>
</dbReference>
<dbReference type="SMART" id="SM00571">
    <property type="entry name" value="DDT"/>
    <property type="match status" value="1"/>
</dbReference>
<keyword evidence="7" id="KW-1185">Reference proteome</keyword>
<dbReference type="eggNOG" id="KOG1473">
    <property type="taxonomic scope" value="Eukaryota"/>
</dbReference>
<protein>
    <submittedName>
        <fullName evidence="8">DDT domain-containing protein PTM</fullName>
    </submittedName>
</protein>
<reference evidence="8" key="1">
    <citation type="submission" date="2025-08" db="UniProtKB">
        <authorList>
            <consortium name="RefSeq"/>
        </authorList>
    </citation>
    <scope>IDENTIFICATION</scope>
</reference>
<dbReference type="InterPro" id="IPR056618">
    <property type="entry name" value="Chromo_PTM"/>
</dbReference>
<dbReference type="Gene3D" id="3.30.40.10">
    <property type="entry name" value="Zinc/RING finger domain, C3HC4 (zinc finger)"/>
    <property type="match status" value="2"/>
</dbReference>
<dbReference type="Pfam" id="PF15612">
    <property type="entry name" value="WHIM1"/>
    <property type="match status" value="1"/>
</dbReference>
<dbReference type="SMART" id="SM00249">
    <property type="entry name" value="PHD"/>
    <property type="match status" value="3"/>
</dbReference>
<dbReference type="GO" id="GO:0000785">
    <property type="term" value="C:chromatin"/>
    <property type="evidence" value="ECO:0007669"/>
    <property type="project" value="UniProtKB-ARBA"/>
</dbReference>
<dbReference type="PROSITE" id="PS50016">
    <property type="entry name" value="ZF_PHD_2"/>
    <property type="match status" value="1"/>
</dbReference>
<dbReference type="Pfam" id="PF02791">
    <property type="entry name" value="DDT"/>
    <property type="match status" value="1"/>
</dbReference>
<dbReference type="GO" id="GO:0005634">
    <property type="term" value="C:nucleus"/>
    <property type="evidence" value="ECO:0007669"/>
    <property type="project" value="UniProtKB-SubCell"/>
</dbReference>
<keyword evidence="5" id="KW-0539">Nucleus</keyword>
<dbReference type="InterPro" id="IPR001965">
    <property type="entry name" value="Znf_PHD"/>
</dbReference>
<feature type="compositionally biased region" description="Basic residues" evidence="6">
    <location>
        <begin position="1480"/>
        <end position="1496"/>
    </location>
</feature>
<evidence type="ECO:0000256" key="4">
    <source>
        <dbReference type="ARBA" id="ARBA00022833"/>
    </source>
</evidence>
<evidence type="ECO:0000313" key="8">
    <source>
        <dbReference type="RefSeq" id="XP_010273302.1"/>
    </source>
</evidence>
<keyword evidence="3" id="KW-0863">Zinc-finger</keyword>
<dbReference type="PROSITE" id="PS50827">
    <property type="entry name" value="DDT"/>
    <property type="match status" value="1"/>
</dbReference>
<name>A0A1U8AYN7_NELNU</name>
<dbReference type="PROSITE" id="PS01359">
    <property type="entry name" value="ZF_PHD_1"/>
    <property type="match status" value="1"/>
</dbReference>
<feature type="compositionally biased region" description="Basic residues" evidence="6">
    <location>
        <begin position="1625"/>
        <end position="1643"/>
    </location>
</feature>
<feature type="region of interest" description="Disordered" evidence="6">
    <location>
        <begin position="1479"/>
        <end position="1518"/>
    </location>
</feature>
<evidence type="ECO:0000256" key="6">
    <source>
        <dbReference type="SAM" id="MobiDB-lite"/>
    </source>
</evidence>